<feature type="region of interest" description="Disordered" evidence="5">
    <location>
        <begin position="1465"/>
        <end position="1494"/>
    </location>
</feature>
<feature type="coiled-coil region" evidence="4">
    <location>
        <begin position="1242"/>
        <end position="1269"/>
    </location>
</feature>
<dbReference type="GO" id="GO:0017056">
    <property type="term" value="F:structural constituent of nuclear pore"/>
    <property type="evidence" value="ECO:0007669"/>
    <property type="project" value="TreeGrafter"/>
</dbReference>
<feature type="coiled-coil region" evidence="4">
    <location>
        <begin position="838"/>
        <end position="1026"/>
    </location>
</feature>
<feature type="coiled-coil region" evidence="4">
    <location>
        <begin position="38"/>
        <end position="119"/>
    </location>
</feature>
<comment type="subcellular location">
    <subcellularLocation>
        <location evidence="1">Nucleus</location>
    </subcellularLocation>
</comment>
<feature type="compositionally biased region" description="Polar residues" evidence="5">
    <location>
        <begin position="1548"/>
        <end position="1597"/>
    </location>
</feature>
<dbReference type="STRING" id="1789683.A0A1X7R9J1"/>
<sequence length="1627" mass="187431">MSEDGNRTNNMDLKGISTFFHIPVTQLSTFDENTLVILQKKLQEFNDLQNSNIELNSKIGKIRADSEKENDIQLVMEQLAKENEIFKRENIDIKSQVNNNEQKVEIDKLNAHIKDQEQTKTDLVKLLNEKINEIVRMESQITSTLETNKEQNQRYQRIIDELGETQSENLSLHAELEKTKHLLGDSDRKKNSLIAQLENKSHQFSDYRTSKENIISKSVNDLLSCKNELKDIKDKHSSLVEKYDRLDKEGQENSNLIDDLKFTVKLNKEEYCHETDSQKELISVLEGQVKNFQEKLKAQFGREELSSQNTKKGFDELSQELSTLKKRLEYSEQERAHLEAYVNQLMLNEQNDDSEGNEDNSIKLQSDITILREELKHERYIKERLEQQIEIFISDLQTKVPAINSFKDKTASLENELTNISLLLEHTSNDNETNLKAIHEKDKQITELNDSVTHLRSQRKHLANQVKYLLVNMEICGNGNYPMTAEEGVYLKSILDDEENAPVYNNDTSLVIAENAEKFKNILELQQQNMKLLSTVDQLSSRAEYLETLNSKMESNSEGEIIQDAKEAILTLEARNNYLERKLKIFENNTPGHGDLKVDNPLSHSDKNIGENNKTDQMHLKTISDLQKTLQTTIDTTLKTKTSLQNKLKEITTKLSTSTLEYEKEKSKNELMNQKLMVIQNSMDLLKTDNKQLTLRNSHLEENLGNKEKRMNKTLKEFVECKSELTTLNVILKSNEVEKESAFKDRDHFKDKLSNSNQERNSLKIDLSKAQATLKENEILWSVKDTTYKETILNLEESLSESRKRLSVKDDELRELLANRYKETEWYKVKIETSNIEINMLKNSIEERSAKIEQLLSDLKVLENEIVDKNVAINSYKRIINDGQKSPAQEKLEAQLNEVQQSLNKTLVESKKYKIEVSEIQTSLQNMTTLYEDEKKTVKDLEIVLENTTKELNQNKEDLQKNIDELKLELINQKTQLGEKEAEFQSKLSEIELTKIANKENYESKILNLAEELEQQKIINDEIQQKYYTSLNEHSSSENSKQNDNVSKEFPDIKMEVDPKQMESLQELNNILQEKMEKAETKCDILTEQIIVSQTEISNLKTQLNNINEENEGLKASSIESVKAVHAGDVNEINDQHTEMGDLLKKNEELEDRFNRLKKQAHERLHSSKLASEALSSQMDTLKQENIQLVSKLEDEMARASSLEQMVSDFDNRSNVVIELQKELEYAKIHSREIEYKLNDTMEKSNGLIEKLNVEINNLKSELEEAKTTELGTIVSNDDSDDYGKVIENMRKTFEDEKIQFIKDQTEEFEKKLKDQGEKLQLELEDNMRENVRTVQETIVDVNALKKKWEEDNESAVLQRIQEATEKIKEEVSESSKNEINKSIVDHKNELDQEFDKKVEAKAKELLETPVFGKIKEQIQSEIETKLESAHTEDLQEVKRKSFEEGQQQVSMKLTFLQKKISSLESQLSNAKQDDDQDVSEGGNETVVTVDNDKAKYSEAETSFKSEKELDISLRAQTPSPFKANNSPFAPGSSIFLKGANLTSVDATKNPFSASFDLTGSSPSGINPFSKFQPTFSFGKQETQNDIEESSQNSTPGNKRAFEEEEDDEDEDDNTSNSTDSKKSKND</sequence>
<evidence type="ECO:0000256" key="1">
    <source>
        <dbReference type="ARBA" id="ARBA00004123"/>
    </source>
</evidence>
<dbReference type="InterPro" id="IPR057974">
    <property type="entry name" value="NUA/TPR/MLP1-2-like_dom"/>
</dbReference>
<name>A0A1X7R9J1_9SACH</name>
<dbReference type="Proteomes" id="UP000196158">
    <property type="component" value="Unassembled WGS sequence"/>
</dbReference>
<feature type="coiled-coil region" evidence="4">
    <location>
        <begin position="1358"/>
        <end position="1404"/>
    </location>
</feature>
<dbReference type="PANTHER" id="PTHR18898:SF2">
    <property type="entry name" value="NUCLEOPROTEIN TPR"/>
    <property type="match status" value="1"/>
</dbReference>
<organism evidence="7 8">
    <name type="scientific">Maudiozyma saulgeensis</name>
    <dbReference type="NCBI Taxonomy" id="1789683"/>
    <lineage>
        <taxon>Eukaryota</taxon>
        <taxon>Fungi</taxon>
        <taxon>Dikarya</taxon>
        <taxon>Ascomycota</taxon>
        <taxon>Saccharomycotina</taxon>
        <taxon>Saccharomycetes</taxon>
        <taxon>Saccharomycetales</taxon>
        <taxon>Saccharomycetaceae</taxon>
        <taxon>Maudiozyma</taxon>
    </lineage>
</organism>
<evidence type="ECO:0000313" key="8">
    <source>
        <dbReference type="Proteomes" id="UP000196158"/>
    </source>
</evidence>
<dbReference type="PANTHER" id="PTHR18898">
    <property type="entry name" value="NUCLEOPROTEIN TPR-RELATED"/>
    <property type="match status" value="1"/>
</dbReference>
<feature type="coiled-coil region" evidence="4">
    <location>
        <begin position="1062"/>
        <end position="1199"/>
    </location>
</feature>
<keyword evidence="2 4" id="KW-0175">Coiled coil</keyword>
<keyword evidence="8" id="KW-1185">Reference proteome</keyword>
<keyword evidence="3" id="KW-0539">Nucleus</keyword>
<evidence type="ECO:0000256" key="3">
    <source>
        <dbReference type="ARBA" id="ARBA00023242"/>
    </source>
</evidence>
<evidence type="ECO:0000313" key="7">
    <source>
        <dbReference type="EMBL" id="SMN22302.1"/>
    </source>
</evidence>
<dbReference type="EMBL" id="FXLY01000011">
    <property type="protein sequence ID" value="SMN22302.1"/>
    <property type="molecule type" value="Genomic_DNA"/>
</dbReference>
<evidence type="ECO:0000259" key="6">
    <source>
        <dbReference type="Pfam" id="PF25785"/>
    </source>
</evidence>
<feature type="region of interest" description="Disordered" evidence="5">
    <location>
        <begin position="1548"/>
        <end position="1627"/>
    </location>
</feature>
<evidence type="ECO:0000256" key="4">
    <source>
        <dbReference type="SAM" id="Coils"/>
    </source>
</evidence>
<feature type="coiled-coil region" evidence="4">
    <location>
        <begin position="683"/>
        <end position="717"/>
    </location>
</feature>
<dbReference type="GO" id="GO:0005643">
    <property type="term" value="C:nuclear pore"/>
    <property type="evidence" value="ECO:0007669"/>
    <property type="project" value="TreeGrafter"/>
</dbReference>
<feature type="domain" description="NUA/TPR/MLP1-2-like" evidence="6">
    <location>
        <begin position="440"/>
        <end position="546"/>
    </location>
</feature>
<gene>
    <name evidence="7" type="ORF">KASA_0H00858G</name>
</gene>
<accession>A0A1X7R9J1</accession>
<protein>
    <submittedName>
        <fullName evidence="7">Similar to Saccharomyces cerevisiae YIL149C MLP2 Myosin-like protein associated with the nuclear envelope, connects the nuclear pore complex with the nuclear interior</fullName>
    </submittedName>
</protein>
<evidence type="ECO:0000256" key="2">
    <source>
        <dbReference type="ARBA" id="ARBA00023054"/>
    </source>
</evidence>
<dbReference type="Pfam" id="PF25785">
    <property type="entry name" value="TPR"/>
    <property type="match status" value="1"/>
</dbReference>
<proteinExistence type="predicted"/>
<feature type="compositionally biased region" description="Acidic residues" evidence="5">
    <location>
        <begin position="1603"/>
        <end position="1614"/>
    </location>
</feature>
<dbReference type="GO" id="GO:0006406">
    <property type="term" value="P:mRNA export from nucleus"/>
    <property type="evidence" value="ECO:0007669"/>
    <property type="project" value="TreeGrafter"/>
</dbReference>
<evidence type="ECO:0000256" key="5">
    <source>
        <dbReference type="SAM" id="MobiDB-lite"/>
    </source>
</evidence>
<reference evidence="7 8" key="1">
    <citation type="submission" date="2017-04" db="EMBL/GenBank/DDBJ databases">
        <authorList>
            <person name="Afonso C.L."/>
            <person name="Miller P.J."/>
            <person name="Scott M.A."/>
            <person name="Spackman E."/>
            <person name="Goraichik I."/>
            <person name="Dimitrov K.M."/>
            <person name="Suarez D.L."/>
            <person name="Swayne D.E."/>
        </authorList>
    </citation>
    <scope>NUCLEOTIDE SEQUENCE [LARGE SCALE GENOMIC DNA]</scope>
</reference>
<feature type="coiled-coil region" evidence="4">
    <location>
        <begin position="522"/>
        <end position="589"/>
    </location>
</feature>
<dbReference type="OrthoDB" id="4068066at2759"/>